<reference evidence="1 2" key="1">
    <citation type="journal article" date="2019" name="Commun. Biol.">
        <title>The bagworm genome reveals a unique fibroin gene that provides high tensile strength.</title>
        <authorList>
            <person name="Kono N."/>
            <person name="Nakamura H."/>
            <person name="Ohtoshi R."/>
            <person name="Tomita M."/>
            <person name="Numata K."/>
            <person name="Arakawa K."/>
        </authorList>
    </citation>
    <scope>NUCLEOTIDE SEQUENCE [LARGE SCALE GENOMIC DNA]</scope>
</reference>
<organism evidence="1 2">
    <name type="scientific">Eumeta variegata</name>
    <name type="common">Bagworm moth</name>
    <name type="synonym">Eumeta japonica</name>
    <dbReference type="NCBI Taxonomy" id="151549"/>
    <lineage>
        <taxon>Eukaryota</taxon>
        <taxon>Metazoa</taxon>
        <taxon>Ecdysozoa</taxon>
        <taxon>Arthropoda</taxon>
        <taxon>Hexapoda</taxon>
        <taxon>Insecta</taxon>
        <taxon>Pterygota</taxon>
        <taxon>Neoptera</taxon>
        <taxon>Endopterygota</taxon>
        <taxon>Lepidoptera</taxon>
        <taxon>Glossata</taxon>
        <taxon>Ditrysia</taxon>
        <taxon>Tineoidea</taxon>
        <taxon>Psychidae</taxon>
        <taxon>Oiketicinae</taxon>
        <taxon>Eumeta</taxon>
    </lineage>
</organism>
<protein>
    <submittedName>
        <fullName evidence="1">Uncharacterized protein</fullName>
    </submittedName>
</protein>
<evidence type="ECO:0000313" key="2">
    <source>
        <dbReference type="Proteomes" id="UP000299102"/>
    </source>
</evidence>
<accession>A0A4C1ZQN1</accession>
<comment type="caution">
    <text evidence="1">The sequence shown here is derived from an EMBL/GenBank/DDBJ whole genome shotgun (WGS) entry which is preliminary data.</text>
</comment>
<sequence length="178" mass="20821">MTPIIRTTDCMWTIVAYRYSSANSRFVHRSIAITQPPLQPPLDFHSRHLHSRRAPTRATLCDRRPRLHDIIAHVRGRNNPIPFVRMLMSCLIRIQANRNRSTATGIMRRLTCQPSNLTCWYIDRTPQPERKQKRTYSSHEQDHKLALLTLTQFTRDLEFTSYSPRSAEARAGLTLRLE</sequence>
<dbReference type="EMBL" id="BGZK01002053">
    <property type="protein sequence ID" value="GBP90068.1"/>
    <property type="molecule type" value="Genomic_DNA"/>
</dbReference>
<proteinExistence type="predicted"/>
<evidence type="ECO:0000313" key="1">
    <source>
        <dbReference type="EMBL" id="GBP90068.1"/>
    </source>
</evidence>
<keyword evidence="2" id="KW-1185">Reference proteome</keyword>
<name>A0A4C1ZQN1_EUMVA</name>
<dbReference type="AlphaFoldDB" id="A0A4C1ZQN1"/>
<gene>
    <name evidence="1" type="ORF">EVAR_47047_1</name>
</gene>
<dbReference type="Proteomes" id="UP000299102">
    <property type="component" value="Unassembled WGS sequence"/>
</dbReference>